<dbReference type="EMBL" id="JAZAVJ010000139">
    <property type="protein sequence ID" value="KAK7413104.1"/>
    <property type="molecule type" value="Genomic_DNA"/>
</dbReference>
<gene>
    <name evidence="1" type="ORF">QQX98_007990</name>
</gene>
<comment type="caution">
    <text evidence="1">The sequence shown here is derived from an EMBL/GenBank/DDBJ whole genome shotgun (WGS) entry which is preliminary data.</text>
</comment>
<keyword evidence="2" id="KW-1185">Reference proteome</keyword>
<organism evidence="1 2">
    <name type="scientific">Neonectria punicea</name>
    <dbReference type="NCBI Taxonomy" id="979145"/>
    <lineage>
        <taxon>Eukaryota</taxon>
        <taxon>Fungi</taxon>
        <taxon>Dikarya</taxon>
        <taxon>Ascomycota</taxon>
        <taxon>Pezizomycotina</taxon>
        <taxon>Sordariomycetes</taxon>
        <taxon>Hypocreomycetidae</taxon>
        <taxon>Hypocreales</taxon>
        <taxon>Nectriaceae</taxon>
        <taxon>Neonectria</taxon>
    </lineage>
</organism>
<proteinExistence type="predicted"/>
<evidence type="ECO:0000313" key="1">
    <source>
        <dbReference type="EMBL" id="KAK7413104.1"/>
    </source>
</evidence>
<name>A0ABR1GWR2_9HYPO</name>
<evidence type="ECO:0000313" key="2">
    <source>
        <dbReference type="Proteomes" id="UP001498476"/>
    </source>
</evidence>
<reference evidence="1 2" key="1">
    <citation type="journal article" date="2025" name="Microbiol. Resour. Announc.">
        <title>Draft genome sequences for Neonectria magnoliae and Neonectria punicea, canker pathogens of Liriodendron tulipifera and Acer saccharum in West Virginia.</title>
        <authorList>
            <person name="Petronek H.M."/>
            <person name="Kasson M.T."/>
            <person name="Metheny A.M."/>
            <person name="Stauder C.M."/>
            <person name="Lovett B."/>
            <person name="Lynch S.C."/>
            <person name="Garnas J.R."/>
            <person name="Kasson L.R."/>
            <person name="Stajich J.E."/>
        </authorList>
    </citation>
    <scope>NUCLEOTIDE SEQUENCE [LARGE SCALE GENOMIC DNA]</scope>
    <source>
        <strain evidence="1 2">NRRL 64653</strain>
    </source>
</reference>
<dbReference type="Proteomes" id="UP001498476">
    <property type="component" value="Unassembled WGS sequence"/>
</dbReference>
<protein>
    <submittedName>
        <fullName evidence="1">Uncharacterized protein</fullName>
    </submittedName>
</protein>
<sequence length="255" mass="29385">MAAATSPSPQSANRHRLFFINRRPLQPSDYFDLKDEANDRSYYMELNDHSKAIGPDVVLHIGSSADGPVVGISHLAIGEHMRIGLGAFEGGDPVQWEDMTRRNLRTSIFSWETRFAWPTQVEDAEKRVLWWKRTRSINVEGVTSAFLLRNWKLVDEDSGKSTLIYKKFSNEDLNRAILLVYYCKLRRTGRISFIKCRKPLVEAYQWPGYADPAFNPGEAQNAPIQAVARYAVNENFLFTRKVQRLKVQMEKEQNE</sequence>
<accession>A0ABR1GWR2</accession>